<dbReference type="Gene3D" id="3.10.310.70">
    <property type="match status" value="1"/>
</dbReference>
<evidence type="ECO:0000259" key="2">
    <source>
        <dbReference type="Pfam" id="PF07969"/>
    </source>
</evidence>
<protein>
    <submittedName>
        <fullName evidence="3">Amidohydrolase</fullName>
    </submittedName>
</protein>
<dbReference type="Proteomes" id="UP001500751">
    <property type="component" value="Unassembled WGS sequence"/>
</dbReference>
<dbReference type="InterPro" id="IPR032466">
    <property type="entry name" value="Metal_Hydrolase"/>
</dbReference>
<feature type="region of interest" description="Disordered" evidence="1">
    <location>
        <begin position="558"/>
        <end position="578"/>
    </location>
</feature>
<dbReference type="SUPFAM" id="SSF51556">
    <property type="entry name" value="Metallo-dependent hydrolases"/>
    <property type="match status" value="1"/>
</dbReference>
<evidence type="ECO:0000313" key="3">
    <source>
        <dbReference type="EMBL" id="GAA2048556.1"/>
    </source>
</evidence>
<comment type="caution">
    <text evidence="3">The sequence shown here is derived from an EMBL/GenBank/DDBJ whole genome shotgun (WGS) entry which is preliminary data.</text>
</comment>
<dbReference type="Pfam" id="PF07969">
    <property type="entry name" value="Amidohydro_3"/>
    <property type="match status" value="1"/>
</dbReference>
<dbReference type="PANTHER" id="PTHR22642">
    <property type="entry name" value="IMIDAZOLONEPROPIONASE"/>
    <property type="match status" value="1"/>
</dbReference>
<proteinExistence type="predicted"/>
<feature type="domain" description="Amidohydrolase 3" evidence="2">
    <location>
        <begin position="59"/>
        <end position="556"/>
    </location>
</feature>
<evidence type="ECO:0000313" key="4">
    <source>
        <dbReference type="Proteomes" id="UP001500751"/>
    </source>
</evidence>
<dbReference type="EMBL" id="BAAAQN010000045">
    <property type="protein sequence ID" value="GAA2048556.1"/>
    <property type="molecule type" value="Genomic_DNA"/>
</dbReference>
<dbReference type="InterPro" id="IPR033932">
    <property type="entry name" value="YtcJ-like"/>
</dbReference>
<organism evidence="3 4">
    <name type="scientific">Catenulispora yoronensis</name>
    <dbReference type="NCBI Taxonomy" id="450799"/>
    <lineage>
        <taxon>Bacteria</taxon>
        <taxon>Bacillati</taxon>
        <taxon>Actinomycetota</taxon>
        <taxon>Actinomycetes</taxon>
        <taxon>Catenulisporales</taxon>
        <taxon>Catenulisporaceae</taxon>
        <taxon>Catenulispora</taxon>
    </lineage>
</organism>
<evidence type="ECO:0000256" key="1">
    <source>
        <dbReference type="SAM" id="MobiDB-lite"/>
    </source>
</evidence>
<dbReference type="PANTHER" id="PTHR22642:SF2">
    <property type="entry name" value="PROTEIN LONG AFTER FAR-RED 3"/>
    <property type="match status" value="1"/>
</dbReference>
<gene>
    <name evidence="3" type="ORF">GCM10009839_62740</name>
</gene>
<dbReference type="InterPro" id="IPR013108">
    <property type="entry name" value="Amidohydro_3"/>
</dbReference>
<accession>A0ABN2V306</accession>
<dbReference type="InterPro" id="IPR011059">
    <property type="entry name" value="Metal-dep_hydrolase_composite"/>
</dbReference>
<sequence>MFEDVPAPDAEPTLILAGGRVVTVDPEFTVAQAVAVAGDRIVAVGSDAAVRALAGPATRVVELAGRSVLPGINDSHLHAAAYGMTRPPFALDVGSPAVGSIADVVHAVRAAVAGARPGEWIVGLGWDTGYLAECLADPSRVPDRHDLDAVAPDNPVCLSHFSAHMIWANSAALAAAGIDRDTVPPPGGIIDADAHGEPTGILREAAQERVQQAIPEPDRARRRALITSAIADLHSRGITSYTEPGLGPGGGGILLGGLSGENLAAYYELAAAGELEARVSVLLLPETGAAAQPLDPIPEAEDPRRLRIIGVKVFADGVPPNHTAWMHEPYCDGGGHGSLNMTGEELRRAIAEAHAAGYQLGVHATGDRAIDAVVDAFVAANEAVPRPDARHYVIHGDFVSAASLAKLAAHGYGLNMNPGIKWMTSDLMDEVVGPQRSAYQWPVRTAMEAGIPVCSSSDAPVTEPDWRRAIAAMMLRESRASGRPSGPEQCVDLADALRAYTTNAARQDFAEQWKGSIEVGKVADLCVLDRDLTALDPHEIPEVLVDLTVFDGRVVYERPGRRADGSQDGAQGGSQDGS</sequence>
<reference evidence="3 4" key="1">
    <citation type="journal article" date="2019" name="Int. J. Syst. Evol. Microbiol.">
        <title>The Global Catalogue of Microorganisms (GCM) 10K type strain sequencing project: providing services to taxonomists for standard genome sequencing and annotation.</title>
        <authorList>
            <consortium name="The Broad Institute Genomics Platform"/>
            <consortium name="The Broad Institute Genome Sequencing Center for Infectious Disease"/>
            <person name="Wu L."/>
            <person name="Ma J."/>
        </authorList>
    </citation>
    <scope>NUCLEOTIDE SEQUENCE [LARGE SCALE GENOMIC DNA]</scope>
    <source>
        <strain evidence="3 4">JCM 16014</strain>
    </source>
</reference>
<keyword evidence="4" id="KW-1185">Reference proteome</keyword>
<dbReference type="SUPFAM" id="SSF51338">
    <property type="entry name" value="Composite domain of metallo-dependent hydrolases"/>
    <property type="match status" value="1"/>
</dbReference>
<dbReference type="CDD" id="cd01300">
    <property type="entry name" value="YtcJ_like"/>
    <property type="match status" value="1"/>
</dbReference>
<dbReference type="RefSeq" id="WP_344669292.1">
    <property type="nucleotide sequence ID" value="NZ_BAAAQN010000045.1"/>
</dbReference>
<dbReference type="Gene3D" id="3.20.20.140">
    <property type="entry name" value="Metal-dependent hydrolases"/>
    <property type="match status" value="1"/>
</dbReference>
<dbReference type="Gene3D" id="2.30.40.10">
    <property type="entry name" value="Urease, subunit C, domain 1"/>
    <property type="match status" value="1"/>
</dbReference>
<name>A0ABN2V306_9ACTN</name>